<proteinExistence type="predicted"/>
<evidence type="ECO:0000259" key="2">
    <source>
        <dbReference type="Pfam" id="PF04069"/>
    </source>
</evidence>
<dbReference type="Gene3D" id="3.40.190.120">
    <property type="entry name" value="Osmoprotection protein (prox), domain 2"/>
    <property type="match status" value="1"/>
</dbReference>
<protein>
    <submittedName>
        <fullName evidence="3">Substrate binding domain of ABC-type glycine betaine transport system</fullName>
    </submittedName>
</protein>
<dbReference type="RefSeq" id="WP_052438959.1">
    <property type="nucleotide sequence ID" value="NZ_BBPN01000022.1"/>
</dbReference>
<dbReference type="SUPFAM" id="SSF53850">
    <property type="entry name" value="Periplasmic binding protein-like II"/>
    <property type="match status" value="2"/>
</dbReference>
<feature type="chain" id="PRO_5038597124" evidence="1">
    <location>
        <begin position="19"/>
        <end position="321"/>
    </location>
</feature>
<dbReference type="STRING" id="235985.SAMN05414137_116107"/>
<dbReference type="GO" id="GO:0022857">
    <property type="term" value="F:transmembrane transporter activity"/>
    <property type="evidence" value="ECO:0007669"/>
    <property type="project" value="InterPro"/>
</dbReference>
<accession>A0A1H7UR21</accession>
<evidence type="ECO:0000313" key="3">
    <source>
        <dbReference type="EMBL" id="SEL99246.1"/>
    </source>
</evidence>
<dbReference type="EMBL" id="FOAZ01000016">
    <property type="protein sequence ID" value="SEL99246.1"/>
    <property type="molecule type" value="Genomic_DNA"/>
</dbReference>
<keyword evidence="4" id="KW-1185">Reference proteome</keyword>
<dbReference type="Gene3D" id="3.40.190.10">
    <property type="entry name" value="Periplasmic binding protein-like II"/>
    <property type="match status" value="1"/>
</dbReference>
<feature type="domain" description="ABC-type glycine betaine transport system substrate-binding" evidence="2">
    <location>
        <begin position="197"/>
        <end position="320"/>
    </location>
</feature>
<dbReference type="PROSITE" id="PS51257">
    <property type="entry name" value="PROKAR_LIPOPROTEIN"/>
    <property type="match status" value="1"/>
</dbReference>
<evidence type="ECO:0000256" key="1">
    <source>
        <dbReference type="SAM" id="SignalP"/>
    </source>
</evidence>
<keyword evidence="1" id="KW-0732">Signal</keyword>
<dbReference type="eggNOG" id="COG1732">
    <property type="taxonomic scope" value="Bacteria"/>
</dbReference>
<sequence>MKKALTSALVAACAVALAACGSSGSSGANGLSTSGGASPSGGGSTIAAKLVLGGSPEFKTRPDGIPGLERVYGVTFGSYKTLDAGGPLTVNALKNGQIDAGDIFTTDPSIQADGFVVLQDPKNLYAAQNVLPLINKAKATPGVTSTLKAVSDTLDTSTLTTLNVHVITDKQDPAAVAQGWLTQVGLAKHGTAAQGVSVKIGSANFQENVLLAEIYAEALRDQGATVTTRLNIGSRETYIPGLKDGSIDLIPEYSGVLLQYFDPKATAVSSADVYAALQKVVPAPLTVLDQSSAQDKDAIVVTKATADKYHLTSIADLAKNG</sequence>
<organism evidence="3 4">
    <name type="scientific">Streptacidiphilus jiangxiensis</name>
    <dbReference type="NCBI Taxonomy" id="235985"/>
    <lineage>
        <taxon>Bacteria</taxon>
        <taxon>Bacillati</taxon>
        <taxon>Actinomycetota</taxon>
        <taxon>Actinomycetes</taxon>
        <taxon>Kitasatosporales</taxon>
        <taxon>Streptomycetaceae</taxon>
        <taxon>Streptacidiphilus</taxon>
    </lineage>
</organism>
<dbReference type="AlphaFoldDB" id="A0A1H7UR21"/>
<feature type="signal peptide" evidence="1">
    <location>
        <begin position="1"/>
        <end position="18"/>
    </location>
</feature>
<reference evidence="4" key="1">
    <citation type="submission" date="2016-10" db="EMBL/GenBank/DDBJ databases">
        <authorList>
            <person name="Varghese N."/>
        </authorList>
    </citation>
    <scope>NUCLEOTIDE SEQUENCE [LARGE SCALE GENOMIC DNA]</scope>
    <source>
        <strain evidence="4">DSM 45096 / BCRC 16803 / CGMCC 4.1857 / CIP 109030 / JCM 12277 / KCTC 19219 / NBRC 100920 / 33214</strain>
    </source>
</reference>
<dbReference type="Proteomes" id="UP000183015">
    <property type="component" value="Unassembled WGS sequence"/>
</dbReference>
<feature type="domain" description="ABC-type glycine betaine transport system substrate-binding" evidence="2">
    <location>
        <begin position="49"/>
        <end position="183"/>
    </location>
</feature>
<evidence type="ECO:0000313" key="4">
    <source>
        <dbReference type="Proteomes" id="UP000183015"/>
    </source>
</evidence>
<dbReference type="GO" id="GO:0043190">
    <property type="term" value="C:ATP-binding cassette (ABC) transporter complex"/>
    <property type="evidence" value="ECO:0007669"/>
    <property type="project" value="InterPro"/>
</dbReference>
<name>A0A1H7UR21_STRJI</name>
<dbReference type="InterPro" id="IPR007210">
    <property type="entry name" value="ABC_Gly_betaine_transp_sub-bd"/>
</dbReference>
<dbReference type="Pfam" id="PF04069">
    <property type="entry name" value="OpuAC"/>
    <property type="match status" value="2"/>
</dbReference>
<gene>
    <name evidence="3" type="ORF">SAMN05414137_116107</name>
</gene>